<keyword evidence="1" id="KW-0479">Metal-binding</keyword>
<evidence type="ECO:0000256" key="4">
    <source>
        <dbReference type="ARBA" id="ARBA00022833"/>
    </source>
</evidence>
<feature type="domain" description="C2H2-type" evidence="7">
    <location>
        <begin position="292"/>
        <end position="315"/>
    </location>
</feature>
<feature type="domain" description="C2H2-type" evidence="7">
    <location>
        <begin position="522"/>
        <end position="549"/>
    </location>
</feature>
<feature type="compositionally biased region" description="Polar residues" evidence="6">
    <location>
        <begin position="815"/>
        <end position="824"/>
    </location>
</feature>
<accession>A0A8T0BRE1</accession>
<dbReference type="AlphaFoldDB" id="A0A8T0BRE1"/>
<organism evidence="8 9">
    <name type="scientific">Silurus meridionalis</name>
    <name type="common">Southern catfish</name>
    <name type="synonym">Silurus soldatovi meridionalis</name>
    <dbReference type="NCBI Taxonomy" id="175797"/>
    <lineage>
        <taxon>Eukaryota</taxon>
        <taxon>Metazoa</taxon>
        <taxon>Chordata</taxon>
        <taxon>Craniata</taxon>
        <taxon>Vertebrata</taxon>
        <taxon>Euteleostomi</taxon>
        <taxon>Actinopterygii</taxon>
        <taxon>Neopterygii</taxon>
        <taxon>Teleostei</taxon>
        <taxon>Ostariophysi</taxon>
        <taxon>Siluriformes</taxon>
        <taxon>Siluridae</taxon>
        <taxon>Silurus</taxon>
    </lineage>
</organism>
<dbReference type="InterPro" id="IPR036236">
    <property type="entry name" value="Znf_C2H2_sf"/>
</dbReference>
<dbReference type="GO" id="GO:0000981">
    <property type="term" value="F:DNA-binding transcription factor activity, RNA polymerase II-specific"/>
    <property type="evidence" value="ECO:0007669"/>
    <property type="project" value="TreeGrafter"/>
</dbReference>
<evidence type="ECO:0000313" key="9">
    <source>
        <dbReference type="Proteomes" id="UP000606274"/>
    </source>
</evidence>
<proteinExistence type="predicted"/>
<dbReference type="Proteomes" id="UP000606274">
    <property type="component" value="Unassembled WGS sequence"/>
</dbReference>
<evidence type="ECO:0000259" key="7">
    <source>
        <dbReference type="PROSITE" id="PS50157"/>
    </source>
</evidence>
<feature type="compositionally biased region" description="Basic and acidic residues" evidence="6">
    <location>
        <begin position="855"/>
        <end position="886"/>
    </location>
</feature>
<sequence>MAVSHVTPSHLPPKINTTEEADDDSEEEQQAQRVDMSSELTIDIQLTELGFSSWDFQVLKQKETQQTSDLEYASSSSSSSSSSSPPPLTTSSLSTFRATSWSCPRRVETLGDEETEPDLGSVVSSNSFPSDHGSQVNGTLVPVDPTETDAGGCTKTFTDCEEQSGHVGEKRQHPWHDEMADEPLIKEKKKKMDEDQGKQDEFVDEGAQIDVVVSGDEEENVEEEDEDEEEEDGDEEADDYDDDLTEDEDCDDGLSSDTNGSDEHRCQVCSLTFSTTFLLHEHLQVHNGVRLYQCAECGKRFCHQTNYRKHLRSHSQALANQCIICMSKFPNQEELQNHLDTNHFEDKFFQCDLCKRIFTGMAECKKHVQTHKRPAKRYPCPKCERSFHHRSSMLYHLKRHKKGVFVCTDCGLAFSTKAVLLRHSFHHLGLLPYTCIRCKRHFRLSSQYMKHECKPEQLQCVACLGIFKSKEDFLKHKKDTGCWGHQTALNTKTNDIRCMECGHVFDSSEELKKHAGTHQRVMRCSECGMGFRSSIMLMSHMGGHAANRPCLCQECGLGFCHQQAYDSHLKTCGLVNPAEIATKKQKKDANPKKKEAVTIPKTKEIQSVPQLVPMHPTTVLNGQTKPPEALTTITLNNEPLTPVPLVMLLPVSSTTKPKSIPNSDVAKKRVSAPQLIHIPLALNNRSRKSRMDGSRGPSTSGSVTTIYTIKKETEQVLDTNAKQPDAKNELKKNVLSNLEILQILNMLKKNGGGDARKENTSSLISVVSVNSEMKAGDEKQSGSRMENGDPSLIKSSDAWFKTNTVTDRPTAAKLQPQSSYSDSSAVMGDSSAVKKQPEKDQMPKSAIPSPPKISSKPDKLSSKRNEHKTDKSTEEKDLGVERAGTRLGDDSDVMQCEVCGEMISEKDLDQHNGKHSACF</sequence>
<feature type="region of interest" description="Disordered" evidence="6">
    <location>
        <begin position="1"/>
        <end position="37"/>
    </location>
</feature>
<evidence type="ECO:0000256" key="6">
    <source>
        <dbReference type="SAM" id="MobiDB-lite"/>
    </source>
</evidence>
<comment type="caution">
    <text evidence="8">The sequence shown here is derived from an EMBL/GenBank/DDBJ whole genome shotgun (WGS) entry which is preliminary data.</text>
</comment>
<feature type="domain" description="C2H2-type" evidence="7">
    <location>
        <begin position="496"/>
        <end position="518"/>
    </location>
</feature>
<dbReference type="PROSITE" id="PS50157">
    <property type="entry name" value="ZINC_FINGER_C2H2_2"/>
    <property type="match status" value="7"/>
</dbReference>
<evidence type="ECO:0000313" key="8">
    <source>
        <dbReference type="EMBL" id="KAF7708137.1"/>
    </source>
</evidence>
<keyword evidence="2" id="KW-0677">Repeat</keyword>
<feature type="region of interest" description="Disordered" evidence="6">
    <location>
        <begin position="63"/>
        <end position="262"/>
    </location>
</feature>
<dbReference type="PROSITE" id="PS00028">
    <property type="entry name" value="ZINC_FINGER_C2H2_1"/>
    <property type="match status" value="7"/>
</dbReference>
<gene>
    <name evidence="8" type="ORF">HF521_017194</name>
</gene>
<feature type="compositionally biased region" description="Polar residues" evidence="6">
    <location>
        <begin position="122"/>
        <end position="138"/>
    </location>
</feature>
<dbReference type="GO" id="GO:0000978">
    <property type="term" value="F:RNA polymerase II cis-regulatory region sequence-specific DNA binding"/>
    <property type="evidence" value="ECO:0007669"/>
    <property type="project" value="TreeGrafter"/>
</dbReference>
<feature type="compositionally biased region" description="Acidic residues" evidence="6">
    <location>
        <begin position="19"/>
        <end position="29"/>
    </location>
</feature>
<name>A0A8T0BRE1_SILME</name>
<dbReference type="GO" id="GO:0008270">
    <property type="term" value="F:zinc ion binding"/>
    <property type="evidence" value="ECO:0007669"/>
    <property type="project" value="UniProtKB-KW"/>
</dbReference>
<keyword evidence="9" id="KW-1185">Reference proteome</keyword>
<evidence type="ECO:0000256" key="2">
    <source>
        <dbReference type="ARBA" id="ARBA00022737"/>
    </source>
</evidence>
<protein>
    <recommendedName>
        <fullName evidence="7">C2H2-type domain-containing protein</fullName>
    </recommendedName>
</protein>
<feature type="compositionally biased region" description="Basic and acidic residues" evidence="6">
    <location>
        <begin position="163"/>
        <end position="201"/>
    </location>
</feature>
<dbReference type="SUPFAM" id="SSF57667">
    <property type="entry name" value="beta-beta-alpha zinc fingers"/>
    <property type="match status" value="5"/>
</dbReference>
<evidence type="ECO:0000256" key="3">
    <source>
        <dbReference type="ARBA" id="ARBA00022771"/>
    </source>
</evidence>
<feature type="domain" description="C2H2-type" evidence="7">
    <location>
        <begin position="349"/>
        <end position="376"/>
    </location>
</feature>
<dbReference type="SMART" id="SM00355">
    <property type="entry name" value="ZnF_C2H2"/>
    <property type="match status" value="11"/>
</dbReference>
<feature type="region of interest" description="Disordered" evidence="6">
    <location>
        <begin position="771"/>
        <end position="886"/>
    </location>
</feature>
<dbReference type="Gene3D" id="3.30.160.60">
    <property type="entry name" value="Classic Zinc Finger"/>
    <property type="match status" value="4"/>
</dbReference>
<keyword evidence="3 5" id="KW-0863">Zinc-finger</keyword>
<feature type="domain" description="C2H2-type" evidence="7">
    <location>
        <begin position="378"/>
        <end position="400"/>
    </location>
</feature>
<feature type="compositionally biased region" description="Low complexity" evidence="6">
    <location>
        <begin position="74"/>
        <end position="95"/>
    </location>
</feature>
<evidence type="ECO:0000256" key="1">
    <source>
        <dbReference type="ARBA" id="ARBA00022723"/>
    </source>
</evidence>
<dbReference type="Pfam" id="PF00096">
    <property type="entry name" value="zf-C2H2"/>
    <property type="match status" value="2"/>
</dbReference>
<reference evidence="8" key="1">
    <citation type="submission" date="2020-08" db="EMBL/GenBank/DDBJ databases">
        <title>Chromosome-level assembly of Southern catfish (Silurus meridionalis) provides insights into visual adaptation to the nocturnal and benthic lifestyles.</title>
        <authorList>
            <person name="Zhang Y."/>
            <person name="Wang D."/>
            <person name="Peng Z."/>
        </authorList>
    </citation>
    <scope>NUCLEOTIDE SEQUENCE</scope>
    <source>
        <strain evidence="8">SWU-2019-XX</strain>
        <tissue evidence="8">Muscle</tissue>
    </source>
</reference>
<feature type="domain" description="C2H2-type" evidence="7">
    <location>
        <begin position="405"/>
        <end position="432"/>
    </location>
</feature>
<evidence type="ECO:0000256" key="5">
    <source>
        <dbReference type="PROSITE-ProRule" id="PRU00042"/>
    </source>
</evidence>
<dbReference type="GO" id="GO:0005634">
    <property type="term" value="C:nucleus"/>
    <property type="evidence" value="ECO:0007669"/>
    <property type="project" value="UniProtKB-SubCell"/>
</dbReference>
<keyword evidence="4" id="KW-0862">Zinc</keyword>
<dbReference type="EMBL" id="JABFDY010000004">
    <property type="protein sequence ID" value="KAF7708137.1"/>
    <property type="molecule type" value="Genomic_DNA"/>
</dbReference>
<dbReference type="InterPro" id="IPR013087">
    <property type="entry name" value="Znf_C2H2_type"/>
</dbReference>
<feature type="domain" description="C2H2-type" evidence="7">
    <location>
        <begin position="264"/>
        <end position="291"/>
    </location>
</feature>
<feature type="compositionally biased region" description="Acidic residues" evidence="6">
    <location>
        <begin position="215"/>
        <end position="254"/>
    </location>
</feature>
<dbReference type="PANTHER" id="PTHR23226">
    <property type="entry name" value="ZINC FINGER AND SCAN DOMAIN-CONTAINING"/>
    <property type="match status" value="1"/>
</dbReference>